<name>A0A931E9Z3_9BACT</name>
<evidence type="ECO:0000256" key="1">
    <source>
        <dbReference type="SAM" id="SignalP"/>
    </source>
</evidence>
<dbReference type="SUPFAM" id="SSF53474">
    <property type="entry name" value="alpha/beta-Hydrolases"/>
    <property type="match status" value="1"/>
</dbReference>
<evidence type="ECO:0000313" key="3">
    <source>
        <dbReference type="Proteomes" id="UP000628448"/>
    </source>
</evidence>
<dbReference type="PANTHER" id="PTHR48098">
    <property type="entry name" value="ENTEROCHELIN ESTERASE-RELATED"/>
    <property type="match status" value="1"/>
</dbReference>
<gene>
    <name evidence="2" type="ORF">I5907_11595</name>
</gene>
<comment type="caution">
    <text evidence="2">The sequence shown here is derived from an EMBL/GenBank/DDBJ whole genome shotgun (WGS) entry which is preliminary data.</text>
</comment>
<accession>A0A931E9Z3</accession>
<dbReference type="AlphaFoldDB" id="A0A931E9Z3"/>
<feature type="signal peptide" evidence="1">
    <location>
        <begin position="1"/>
        <end position="19"/>
    </location>
</feature>
<dbReference type="RefSeq" id="WP_196990875.1">
    <property type="nucleotide sequence ID" value="NZ_JADWYR010000001.1"/>
</dbReference>
<dbReference type="InterPro" id="IPR029058">
    <property type="entry name" value="AB_hydrolase_fold"/>
</dbReference>
<dbReference type="GO" id="GO:0016747">
    <property type="term" value="F:acyltransferase activity, transferring groups other than amino-acyl groups"/>
    <property type="evidence" value="ECO:0007669"/>
    <property type="project" value="TreeGrafter"/>
</dbReference>
<dbReference type="Gene3D" id="3.40.50.1820">
    <property type="entry name" value="alpha/beta hydrolase"/>
    <property type="match status" value="1"/>
</dbReference>
<dbReference type="InterPro" id="IPR000801">
    <property type="entry name" value="Esterase-like"/>
</dbReference>
<protein>
    <submittedName>
        <fullName evidence="2">Esterase family protein</fullName>
    </submittedName>
</protein>
<sequence>MKIFSFVFVFILLTVTSNAGIADTVMAHSNAMHKDIRCVVITPAAYDGKKDFPVVYLLHGYSGNQRDWITKVPAIKQYADEDSLIIVCPDGNFNSWYFDAPMDSAVRYETFISKELVTFIDGRYKTIKDKKARGITGLSMGGHGALYLAFKHQDVFGVAGSMSGGVDIRPYPLNWDMAKLLGSYKEHAGNWEDNTVINLVHLLTPNTTAIIFDCGTDDFFYKVNLALHEKLLYAGIPHDFIVRPGGHTWEYWANAVPYQLLYMKSYFAKQPE</sequence>
<dbReference type="Pfam" id="PF00756">
    <property type="entry name" value="Esterase"/>
    <property type="match status" value="1"/>
</dbReference>
<evidence type="ECO:0000313" key="2">
    <source>
        <dbReference type="EMBL" id="MBG9376884.1"/>
    </source>
</evidence>
<dbReference type="InterPro" id="IPR050583">
    <property type="entry name" value="Mycobacterial_A85_antigen"/>
</dbReference>
<organism evidence="2 3">
    <name type="scientific">Panacibacter microcysteis</name>
    <dbReference type="NCBI Taxonomy" id="2793269"/>
    <lineage>
        <taxon>Bacteria</taxon>
        <taxon>Pseudomonadati</taxon>
        <taxon>Bacteroidota</taxon>
        <taxon>Chitinophagia</taxon>
        <taxon>Chitinophagales</taxon>
        <taxon>Chitinophagaceae</taxon>
        <taxon>Panacibacter</taxon>
    </lineage>
</organism>
<dbReference type="Proteomes" id="UP000628448">
    <property type="component" value="Unassembled WGS sequence"/>
</dbReference>
<feature type="chain" id="PRO_5037151298" evidence="1">
    <location>
        <begin position="20"/>
        <end position="272"/>
    </location>
</feature>
<keyword evidence="1" id="KW-0732">Signal</keyword>
<dbReference type="PANTHER" id="PTHR48098:SF1">
    <property type="entry name" value="DIACYLGLYCEROL ACYLTRANSFERASE_MYCOLYLTRANSFERASE AG85A"/>
    <property type="match status" value="1"/>
</dbReference>
<reference evidence="2" key="1">
    <citation type="submission" date="2020-11" db="EMBL/GenBank/DDBJ databases">
        <title>Bacterial whole genome sequence for Panacibacter sp. DH6.</title>
        <authorList>
            <person name="Le V."/>
            <person name="Ko S."/>
            <person name="Ahn C.-Y."/>
            <person name="Oh H.-M."/>
        </authorList>
    </citation>
    <scope>NUCLEOTIDE SEQUENCE</scope>
    <source>
        <strain evidence="2">DH6</strain>
    </source>
</reference>
<dbReference type="EMBL" id="JADWYR010000001">
    <property type="protein sequence ID" value="MBG9376884.1"/>
    <property type="molecule type" value="Genomic_DNA"/>
</dbReference>
<keyword evidence="3" id="KW-1185">Reference proteome</keyword>
<proteinExistence type="predicted"/>